<dbReference type="Proteomes" id="UP000001194">
    <property type="component" value="Unassembled WGS sequence"/>
</dbReference>
<dbReference type="KEGG" id="lbc:LACBIDRAFT_324778"/>
<dbReference type="InParanoid" id="B0D306"/>
<feature type="region of interest" description="Disordered" evidence="1">
    <location>
        <begin position="190"/>
        <end position="300"/>
    </location>
</feature>
<keyword evidence="3" id="KW-1185">Reference proteome</keyword>
<organism evidence="3">
    <name type="scientific">Laccaria bicolor (strain S238N-H82 / ATCC MYA-4686)</name>
    <name type="common">Bicoloured deceiver</name>
    <name type="synonym">Laccaria laccata var. bicolor</name>
    <dbReference type="NCBI Taxonomy" id="486041"/>
    <lineage>
        <taxon>Eukaryota</taxon>
        <taxon>Fungi</taxon>
        <taxon>Dikarya</taxon>
        <taxon>Basidiomycota</taxon>
        <taxon>Agaricomycotina</taxon>
        <taxon>Agaricomycetes</taxon>
        <taxon>Agaricomycetidae</taxon>
        <taxon>Agaricales</taxon>
        <taxon>Agaricineae</taxon>
        <taxon>Hydnangiaceae</taxon>
        <taxon>Laccaria</taxon>
    </lineage>
</organism>
<dbReference type="HOGENOM" id="CLU_006423_0_0_1"/>
<dbReference type="EMBL" id="DS547096">
    <property type="protein sequence ID" value="EDR10840.1"/>
    <property type="molecule type" value="Genomic_DNA"/>
</dbReference>
<dbReference type="OrthoDB" id="3126394at2759"/>
<protein>
    <submittedName>
        <fullName evidence="2">Predicted protein</fullName>
    </submittedName>
</protein>
<feature type="region of interest" description="Disordered" evidence="1">
    <location>
        <begin position="112"/>
        <end position="177"/>
    </location>
</feature>
<evidence type="ECO:0000256" key="1">
    <source>
        <dbReference type="SAM" id="MobiDB-lite"/>
    </source>
</evidence>
<dbReference type="RefSeq" id="XP_001878141.1">
    <property type="nucleotide sequence ID" value="XM_001878106.1"/>
</dbReference>
<proteinExistence type="predicted"/>
<gene>
    <name evidence="2" type="ORF">LACBIDRAFT_324778</name>
</gene>
<name>B0D306_LACBS</name>
<evidence type="ECO:0000313" key="3">
    <source>
        <dbReference type="Proteomes" id="UP000001194"/>
    </source>
</evidence>
<dbReference type="GeneID" id="6074094"/>
<accession>B0D306</accession>
<evidence type="ECO:0000313" key="2">
    <source>
        <dbReference type="EMBL" id="EDR10840.1"/>
    </source>
</evidence>
<feature type="region of interest" description="Disordered" evidence="1">
    <location>
        <begin position="1125"/>
        <end position="1154"/>
    </location>
</feature>
<sequence>MPTAFLGCRAAVQAFEVGIDLFSRSRLNAMSEAEIMATLYRLHSYMLALFSDILARPGGPTPHESRLLASVYNATQRVEERNRSTAWEEWLQEPLDGHALYSPGECLDSSFTTGYIGEEDAPSDRGSSSPPGIITPRGRAHVVQSPSPTGSDPLFLPSPGPESLPVSSPDSTPPVPIRMWSRSSILRLQPLEAAMGPPGKRRKIIEKPSSDDEAIQHPNRSRSSSSDSVPLARPLRADKGKARAKTPPPVAGSSRVDKGKARARTPPTTRSSAKRTAFKPPVVKQKETSVQPKHRGRPRKKSPVIFQEPIVFDKKRFKHATARFGLKELPAVLKGTQIHMPEPCLQCSARKDSAVKNCTFRGWGTPCGPCDAAHVSSWAVRDVIRNRLAIHAPSAISALMESIEEDTLHMRTLSAVLEAIRHRRDANLREFANAIADLCLTAEPGTLLGTVFETREEFGSWYSFVQDFVEAYSCHGHGRRFGCGRDHRSSVFNPLKLAIGPPGKRRKIIEKPSSDDEAIQHPNRSRSSSSDSVPLARPLRADKGKARAKTPPPVAGSSRVDKGKARARTPPTTRSSAKRTAFKPPVVKQKETSVQPKHRGRPRKKSPVIFQEPIVFDKKRFKHATARFGLKELPAVLKGTQIHMPEPCLQCSARKDSAVKNCTFRGWGTPCGPCDAAHVSSWAVRDVIRNRLAIHAPSAISALMESIEEDTLHMRTLSAVLEAIRHRRDANLREFANAIADLCLTAEPGTLLGTVFETREEFGSWYSFVQDFVDTQGVPVPAGSTTADLERLVSLFQRDDSPPIAGPSSLTPCQRRVCSLSLIPSIAAASPGLPPSAHSQEEEEEVIDELVDEESRGAGHPRLGKFILFLDVIALECATPNFHASSELQRGISERARLGLRHTYKSRQWRKIFGQNSFLLFYHALSFYHSLIMSIPHNALPAAVKLRESALTAFKTYQDMKEGLNSAAAPTILGVAANYCVQLIDTKDPCLLMHQPMHNVLFLVRGEYNTRSTGVHAIAPPADLDTIKEYCRAVLAARAAAQVVPPPVTAQAQAQAEIAERGYILKQRPCKLVKSKAVVEDKDDEVEIVPGPLDTDVMMGGCDGPNAITAADTMAVDNLFGDEEVKDAASSPKEKGKKRAASGPKTPAKSKRAETVSIPYDAVPGMDTNSREFHKALVVEHAKGSCAGDKRPRTEPPFISGLADLQSRQNESANSLLIDNPLYREILARAHAAVTNRMPAYPTLAYFKQQEVDLRERVLLSMQRLDLELRLRDVLVADYEIALAQIAEREVTKE</sequence>
<feature type="region of interest" description="Disordered" evidence="1">
    <location>
        <begin position="502"/>
        <end position="604"/>
    </location>
</feature>
<reference evidence="2 3" key="1">
    <citation type="journal article" date="2008" name="Nature">
        <title>The genome of Laccaria bicolor provides insights into mycorrhizal symbiosis.</title>
        <authorList>
            <person name="Martin F."/>
            <person name="Aerts A."/>
            <person name="Ahren D."/>
            <person name="Brun A."/>
            <person name="Danchin E.G.J."/>
            <person name="Duchaussoy F."/>
            <person name="Gibon J."/>
            <person name="Kohler A."/>
            <person name="Lindquist E."/>
            <person name="Pereda V."/>
            <person name="Salamov A."/>
            <person name="Shapiro H.J."/>
            <person name="Wuyts J."/>
            <person name="Blaudez D."/>
            <person name="Buee M."/>
            <person name="Brokstein P."/>
            <person name="Canbaeck B."/>
            <person name="Cohen D."/>
            <person name="Courty P.E."/>
            <person name="Coutinho P.M."/>
            <person name="Delaruelle C."/>
            <person name="Detter J.C."/>
            <person name="Deveau A."/>
            <person name="DiFazio S."/>
            <person name="Duplessis S."/>
            <person name="Fraissinet-Tachet L."/>
            <person name="Lucic E."/>
            <person name="Frey-Klett P."/>
            <person name="Fourrey C."/>
            <person name="Feussner I."/>
            <person name="Gay G."/>
            <person name="Grimwood J."/>
            <person name="Hoegger P.J."/>
            <person name="Jain P."/>
            <person name="Kilaru S."/>
            <person name="Labbe J."/>
            <person name="Lin Y.C."/>
            <person name="Legue V."/>
            <person name="Le Tacon F."/>
            <person name="Marmeisse R."/>
            <person name="Melayah D."/>
            <person name="Montanini B."/>
            <person name="Muratet M."/>
            <person name="Nehls U."/>
            <person name="Niculita-Hirzel H."/>
            <person name="Oudot-Le Secq M.P."/>
            <person name="Peter M."/>
            <person name="Quesneville H."/>
            <person name="Rajashekar B."/>
            <person name="Reich M."/>
            <person name="Rouhier N."/>
            <person name="Schmutz J."/>
            <person name="Yin T."/>
            <person name="Chalot M."/>
            <person name="Henrissat B."/>
            <person name="Kuees U."/>
            <person name="Lucas S."/>
            <person name="Van de Peer Y."/>
            <person name="Podila G.K."/>
            <person name="Polle A."/>
            <person name="Pukkila P.J."/>
            <person name="Richardson P.M."/>
            <person name="Rouze P."/>
            <person name="Sanders I.R."/>
            <person name="Stajich J.E."/>
            <person name="Tunlid A."/>
            <person name="Tuskan G."/>
            <person name="Grigoriev I.V."/>
        </authorList>
    </citation>
    <scope>NUCLEOTIDE SEQUENCE [LARGE SCALE GENOMIC DNA]</scope>
    <source>
        <strain evidence="3">S238N-H82 / ATCC MYA-4686</strain>
    </source>
</reference>